<evidence type="ECO:0000256" key="1">
    <source>
        <dbReference type="SAM" id="MobiDB-lite"/>
    </source>
</evidence>
<dbReference type="EMBL" id="AEYH02003099">
    <property type="protein sequence ID" value="KFG31400.1"/>
    <property type="molecule type" value="Genomic_DNA"/>
</dbReference>
<sequence>EAAEFPSPETLEKYKKSYWSQVDAKRQDMLVSEQSILDMEIEEAQLRAMLLECRSKASEAPTEPSTEGHAGASTSTSQSQGIQTSGLQDPEDVSATAESTDVPREDSPRPGCSWWSTSSPPSSLRSTTKGAVPSPSAEDRMTILQRDLNLLRARRSNVAQLRRSIMRKWKDEGAFANTYLQRLNNRLKAKKVTINKFRIVKHCSHESSVYLSVEFASMCFQFVTLCSPVRRPINGSHGYPSVRVSLCLQMAAIVLSPELHQQLSQQYHDRCSQRLARIEDLSKEIRMLEETEQRLAAQLQHARQSSDLAAETQTQASAVSSSTEPAEASDVSGRSSPRGTTQVPRDLVERQSEPALEKPLDEAVASPFVAQTPSRSPTPVTTTEGASRESAALASTTHSMASGDLTTSSDWFTHDETTSESPSSLILH</sequence>
<feature type="compositionally biased region" description="Low complexity" evidence="1">
    <location>
        <begin position="113"/>
        <end position="128"/>
    </location>
</feature>
<dbReference type="VEuPathDB" id="ToxoDB:TGFOU_406620"/>
<feature type="compositionally biased region" description="Basic and acidic residues" evidence="1">
    <location>
        <begin position="346"/>
        <end position="361"/>
    </location>
</feature>
<dbReference type="OrthoDB" id="10495139at2759"/>
<feature type="region of interest" description="Disordered" evidence="1">
    <location>
        <begin position="55"/>
        <end position="137"/>
    </location>
</feature>
<feature type="compositionally biased region" description="Polar residues" evidence="1">
    <location>
        <begin position="393"/>
        <end position="411"/>
    </location>
</feature>
<feature type="compositionally biased region" description="Low complexity" evidence="1">
    <location>
        <begin position="372"/>
        <end position="383"/>
    </location>
</feature>
<evidence type="ECO:0000313" key="2">
    <source>
        <dbReference type="EMBL" id="KFG31400.1"/>
    </source>
</evidence>
<organism evidence="2 3">
    <name type="scientific">Toxoplasma gondii FOU</name>
    <dbReference type="NCBI Taxonomy" id="943167"/>
    <lineage>
        <taxon>Eukaryota</taxon>
        <taxon>Sar</taxon>
        <taxon>Alveolata</taxon>
        <taxon>Apicomplexa</taxon>
        <taxon>Conoidasida</taxon>
        <taxon>Coccidia</taxon>
        <taxon>Eucoccidiorida</taxon>
        <taxon>Eimeriorina</taxon>
        <taxon>Sarcocystidae</taxon>
        <taxon>Toxoplasma</taxon>
    </lineage>
</organism>
<feature type="region of interest" description="Disordered" evidence="1">
    <location>
        <begin position="298"/>
        <end position="428"/>
    </location>
</feature>
<feature type="compositionally biased region" description="Polar residues" evidence="1">
    <location>
        <begin position="332"/>
        <end position="343"/>
    </location>
</feature>
<name>A0A086JGY2_TOXGO</name>
<feature type="compositionally biased region" description="Low complexity" evidence="1">
    <location>
        <begin position="70"/>
        <end position="86"/>
    </location>
</feature>
<dbReference type="Proteomes" id="UP000028838">
    <property type="component" value="Unassembled WGS sequence"/>
</dbReference>
<protein>
    <submittedName>
        <fullName evidence="2">Uncharacterized protein</fullName>
    </submittedName>
</protein>
<feature type="non-terminal residue" evidence="2">
    <location>
        <position position="1"/>
    </location>
</feature>
<gene>
    <name evidence="2" type="ORF">TGFOU_406620</name>
</gene>
<comment type="caution">
    <text evidence="2">The sequence shown here is derived from an EMBL/GenBank/DDBJ whole genome shotgun (WGS) entry which is preliminary data.</text>
</comment>
<dbReference type="AlphaFoldDB" id="A0A086JGY2"/>
<feature type="compositionally biased region" description="Low complexity" evidence="1">
    <location>
        <begin position="298"/>
        <end position="324"/>
    </location>
</feature>
<evidence type="ECO:0000313" key="3">
    <source>
        <dbReference type="Proteomes" id="UP000028838"/>
    </source>
</evidence>
<feature type="non-terminal residue" evidence="2">
    <location>
        <position position="428"/>
    </location>
</feature>
<accession>A0A086JGY2</accession>
<proteinExistence type="predicted"/>
<reference evidence="2 3" key="1">
    <citation type="submission" date="2014-07" db="EMBL/GenBank/DDBJ databases">
        <authorList>
            <person name="Sibley D."/>
            <person name="Venepally P."/>
            <person name="Karamycheva S."/>
            <person name="Hadjithomas M."/>
            <person name="Khan A."/>
            <person name="Brunk B."/>
            <person name="Roos D."/>
            <person name="Caler E."/>
            <person name="Lorenzi H."/>
        </authorList>
    </citation>
    <scope>NUCLEOTIDE SEQUENCE [LARGE SCALE GENOMIC DNA]</scope>
    <source>
        <strain evidence="2 3">FOU</strain>
    </source>
</reference>
<feature type="compositionally biased region" description="Polar residues" evidence="1">
    <location>
        <begin position="419"/>
        <end position="428"/>
    </location>
</feature>